<proteinExistence type="predicted"/>
<accession>A0A060TB18</accession>
<dbReference type="AlphaFoldDB" id="A0A060TB18"/>
<dbReference type="GO" id="GO:0042144">
    <property type="term" value="P:vacuole fusion, non-autophagic"/>
    <property type="evidence" value="ECO:0007669"/>
    <property type="project" value="TreeGrafter"/>
</dbReference>
<dbReference type="PANTHER" id="PTHR46140:SF1">
    <property type="entry name" value="VACUOLAR TRANSPORTER CHAPERONE COMPLEX SUBUNIT 4-RELATED"/>
    <property type="match status" value="1"/>
</dbReference>
<dbReference type="InterPro" id="IPR018966">
    <property type="entry name" value="VTC_domain"/>
</dbReference>
<keyword evidence="3 7" id="KW-0812">Transmembrane</keyword>
<feature type="compositionally biased region" description="Polar residues" evidence="6">
    <location>
        <begin position="540"/>
        <end position="557"/>
    </location>
</feature>
<gene>
    <name evidence="9" type="ORF">GNLVRS02_ARAD1B04884g</name>
</gene>
<name>A0A060TB18_BLAAD</name>
<protein>
    <submittedName>
        <fullName evidence="9">ARAD1B04884p</fullName>
    </submittedName>
</protein>
<evidence type="ECO:0000256" key="1">
    <source>
        <dbReference type="ARBA" id="ARBA00004128"/>
    </source>
</evidence>
<dbReference type="GO" id="GO:0007034">
    <property type="term" value="P:vacuolar transport"/>
    <property type="evidence" value="ECO:0007669"/>
    <property type="project" value="TreeGrafter"/>
</dbReference>
<evidence type="ECO:0000313" key="9">
    <source>
        <dbReference type="EMBL" id="CDP36082.1"/>
    </source>
</evidence>
<evidence type="ECO:0000259" key="8">
    <source>
        <dbReference type="PROSITE" id="PS51382"/>
    </source>
</evidence>
<keyword evidence="4 7" id="KW-1133">Transmembrane helix</keyword>
<feature type="transmembrane region" description="Helical" evidence="7">
    <location>
        <begin position="778"/>
        <end position="798"/>
    </location>
</feature>
<comment type="subcellular location">
    <subcellularLocation>
        <location evidence="1">Vacuole membrane</location>
        <topology evidence="1">Multi-pass membrane protein</topology>
    </subcellularLocation>
</comment>
<reference evidence="9" key="2">
    <citation type="submission" date="2014-06" db="EMBL/GenBank/DDBJ databases">
        <title>The complete genome of Blastobotrys (Arxula) adeninivorans LS3 - a yeast of biotechnological interest.</title>
        <authorList>
            <person name="Kunze G."/>
            <person name="Gaillardin C."/>
            <person name="Czernicka M."/>
            <person name="Durrens P."/>
            <person name="Martin T."/>
            <person name="Boer E."/>
            <person name="Gabaldon T."/>
            <person name="Cruz J."/>
            <person name="Talla E."/>
            <person name="Marck C."/>
            <person name="Goffeau A."/>
            <person name="Barbe V."/>
            <person name="Baret P."/>
            <person name="Baronian K."/>
            <person name="Beier S."/>
            <person name="Bleykasten C."/>
            <person name="Bode R."/>
            <person name="Casaregola S."/>
            <person name="Despons L."/>
            <person name="Fairhead C."/>
            <person name="Giersberg M."/>
            <person name="Gierski P."/>
            <person name="Hahnel U."/>
            <person name="Hartmann A."/>
            <person name="Jankowska D."/>
            <person name="Jubin C."/>
            <person name="Jung P."/>
            <person name="Lafontaine I."/>
            <person name="Leh-Louis V."/>
            <person name="Lemaire M."/>
            <person name="Marcet-Houben M."/>
            <person name="Mascher M."/>
            <person name="Morel G."/>
            <person name="Richard G.-F."/>
            <person name="Riechen J."/>
            <person name="Sacerdot C."/>
            <person name="Sarkar A."/>
            <person name="Savel G."/>
            <person name="Schacherer J."/>
            <person name="Sherman D."/>
            <person name="Straub M.-L."/>
            <person name="Stein N."/>
            <person name="Thierry A."/>
            <person name="Trautwein-Schult A."/>
            <person name="Westhof E."/>
            <person name="Worch S."/>
            <person name="Dujon B."/>
            <person name="Souciet J.-L."/>
            <person name="Wincker P."/>
            <person name="Scholz U."/>
            <person name="Neuveglise N."/>
        </authorList>
    </citation>
    <scope>NUCLEOTIDE SEQUENCE</scope>
    <source>
        <strain evidence="9">LS3</strain>
    </source>
</reference>
<evidence type="ECO:0000256" key="3">
    <source>
        <dbReference type="ARBA" id="ARBA00022692"/>
    </source>
</evidence>
<dbReference type="Gene3D" id="3.20.100.30">
    <property type="entry name" value="VTC, catalytic tunnel domain"/>
    <property type="match status" value="2"/>
</dbReference>
<feature type="transmembrane region" description="Helical" evidence="7">
    <location>
        <begin position="737"/>
        <end position="766"/>
    </location>
</feature>
<dbReference type="EMBL" id="HG937692">
    <property type="protein sequence ID" value="CDP36082.1"/>
    <property type="molecule type" value="Genomic_DNA"/>
</dbReference>
<evidence type="ECO:0000256" key="4">
    <source>
        <dbReference type="ARBA" id="ARBA00022989"/>
    </source>
</evidence>
<evidence type="ECO:0000256" key="6">
    <source>
        <dbReference type="SAM" id="MobiDB-lite"/>
    </source>
</evidence>
<dbReference type="PROSITE" id="PS51382">
    <property type="entry name" value="SPX"/>
    <property type="match status" value="1"/>
</dbReference>
<dbReference type="PANTHER" id="PTHR46140">
    <property type="entry name" value="VACUOLAR TRANSPORTER CHAPERONE 1-RELATED"/>
    <property type="match status" value="1"/>
</dbReference>
<feature type="transmembrane region" description="Helical" evidence="7">
    <location>
        <begin position="708"/>
        <end position="731"/>
    </location>
</feature>
<reference evidence="9" key="1">
    <citation type="submission" date="2014-02" db="EMBL/GenBank/DDBJ databases">
        <authorList>
            <person name="Genoscope - CEA"/>
        </authorList>
    </citation>
    <scope>NUCLEOTIDE SEQUENCE</scope>
    <source>
        <strain evidence="9">LS3</strain>
    </source>
</reference>
<sequence>MKYGEELTLRSVPEWKTHNIDYNEIKTLIKRATSSKATGQEVEKLLHELFSEYESVSMFVRLKVGEIDFRIEECRKLATAIAEKDYKKRSNASQSSAHISKSRQAYVLRLHRDLDRVTQDLRSLSRFISAQRTGFRKLLKKYKKWSQSGELSTRFLPTLESPNSFTNLDLTSRFLDVYALLDASNSNKGASTTASSTAANPAQFDTQMTMAPNCNAVFWVHPDNVMELHVALLQHMSLFPDSDSTDDHTDAVYLDDKRFKAIQQEREPGSLRWVRPGSANNTDPKDMMLCAPTGGLRQFAAGPISAEVAQKVLDSSITHEPLPEDVDGDAKLALSWVQNRNAVPVAQLTAKRTRFVSGASSDSGTKDKAWALIDSNVTLTASGAKTALQKRSKFSPRADPEDLYKFPHSLLEIRWSGPTKPQWVTDLEESSHLVKHITDFSVYAHAVAIFHASALQVLPWWLSLLDSNVDIRGAPGVTTTPTVSRRQSKQKVDDSRPANQAQGQGGHGNGILLNDTGATNVPALDSAGSTTHSEAEAESYGSSKKVTPTGSVSKAATKSQFSKPVVRYWNEFDDPEDGDPGFFIDANQGVHDGGEDDQGLFSTEKVDDLVRVTDHFVRGISKIGNRLGLSIRGQNGSRYPPLLASDSDDEDRSDWYGTTTNDENDETDIDGLSRFRTRYRQRYETLADDEADDPYYDERALRNRRNSILTFLYSTCFLVSAFILGVLFGVITGEEMAFMSFAVVVFIIIGLVFALLIDMLGICLFLLRDMPDWLHQTIVFSIFFSIVCFDVGALAWLFS</sequence>
<feature type="region of interest" description="Disordered" evidence="6">
    <location>
        <begin position="638"/>
        <end position="667"/>
    </location>
</feature>
<dbReference type="GO" id="GO:0006799">
    <property type="term" value="P:polyphosphate biosynthetic process"/>
    <property type="evidence" value="ECO:0007669"/>
    <property type="project" value="UniProtKB-ARBA"/>
</dbReference>
<dbReference type="InterPro" id="IPR004331">
    <property type="entry name" value="SPX_dom"/>
</dbReference>
<keyword evidence="5 7" id="KW-0472">Membrane</keyword>
<dbReference type="GO" id="GO:0000329">
    <property type="term" value="C:fungal-type vacuole membrane"/>
    <property type="evidence" value="ECO:0007669"/>
    <property type="project" value="TreeGrafter"/>
</dbReference>
<feature type="domain" description="SPX" evidence="8">
    <location>
        <begin position="1"/>
        <end position="156"/>
    </location>
</feature>
<dbReference type="GO" id="GO:0033254">
    <property type="term" value="C:vacuolar transporter chaperone complex"/>
    <property type="evidence" value="ECO:0007669"/>
    <property type="project" value="TreeGrafter"/>
</dbReference>
<evidence type="ECO:0000256" key="5">
    <source>
        <dbReference type="ARBA" id="ARBA00023136"/>
    </source>
</evidence>
<keyword evidence="2" id="KW-0926">Vacuole</keyword>
<dbReference type="CDD" id="cd14474">
    <property type="entry name" value="SPX_YDR089W"/>
    <property type="match status" value="1"/>
</dbReference>
<evidence type="ECO:0000256" key="7">
    <source>
        <dbReference type="SAM" id="Phobius"/>
    </source>
</evidence>
<evidence type="ECO:0000256" key="2">
    <source>
        <dbReference type="ARBA" id="ARBA00022554"/>
    </source>
</evidence>
<dbReference type="GO" id="GO:0016237">
    <property type="term" value="P:microautophagy"/>
    <property type="evidence" value="ECO:0007669"/>
    <property type="project" value="TreeGrafter"/>
</dbReference>
<organism evidence="9">
    <name type="scientific">Blastobotrys adeninivorans</name>
    <name type="common">Yeast</name>
    <name type="synonym">Arxula adeninivorans</name>
    <dbReference type="NCBI Taxonomy" id="409370"/>
    <lineage>
        <taxon>Eukaryota</taxon>
        <taxon>Fungi</taxon>
        <taxon>Dikarya</taxon>
        <taxon>Ascomycota</taxon>
        <taxon>Saccharomycotina</taxon>
        <taxon>Dipodascomycetes</taxon>
        <taxon>Dipodascales</taxon>
        <taxon>Trichomonascaceae</taxon>
        <taxon>Blastobotrys</taxon>
    </lineage>
</organism>
<feature type="region of interest" description="Disordered" evidence="6">
    <location>
        <begin position="473"/>
        <end position="557"/>
    </location>
</feature>
<dbReference type="InterPro" id="IPR051572">
    <property type="entry name" value="VTC_Complex_Subunit"/>
</dbReference>
<dbReference type="InterPro" id="IPR042267">
    <property type="entry name" value="VTC_sf"/>
</dbReference>
<dbReference type="PhylomeDB" id="A0A060TB18"/>
<dbReference type="Pfam" id="PF09359">
    <property type="entry name" value="VTC"/>
    <property type="match status" value="1"/>
</dbReference>
<dbReference type="Pfam" id="PF03105">
    <property type="entry name" value="SPX"/>
    <property type="match status" value="1"/>
</dbReference>